<comment type="caution">
    <text evidence="2">The sequence shown here is derived from an EMBL/GenBank/DDBJ whole genome shotgun (WGS) entry which is preliminary data.</text>
</comment>
<feature type="signal peptide" evidence="1">
    <location>
        <begin position="1"/>
        <end position="21"/>
    </location>
</feature>
<proteinExistence type="predicted"/>
<feature type="chain" id="PRO_5012329326" evidence="1">
    <location>
        <begin position="22"/>
        <end position="156"/>
    </location>
</feature>
<evidence type="ECO:0000256" key="1">
    <source>
        <dbReference type="SAM" id="SignalP"/>
    </source>
</evidence>
<keyword evidence="1" id="KW-0732">Signal</keyword>
<name>A0A209AD97_YERIN</name>
<dbReference type="RefSeq" id="WP_087815134.1">
    <property type="nucleotide sequence ID" value="NZ_CBCPKE010000013.1"/>
</dbReference>
<accession>A0A209AD97</accession>
<dbReference type="AlphaFoldDB" id="A0A209AD97"/>
<sequence length="156" mass="17146">MIMRQYVLSASLCLLTSPALAVPNMWGSGFGQGNAEYTITSTDNVAFTINCTGNPDKDGILEHGVAVTLANGTTVYPGDQDPNIVVVMNDQQYWIPPSLGWRNADNAWVSFIGDIAKAQSFDVYINDKKVSSYQVNLKNAQKVLPQEGECTEIYYR</sequence>
<organism evidence="2 3">
    <name type="scientific">Yersinia intermedia</name>
    <dbReference type="NCBI Taxonomy" id="631"/>
    <lineage>
        <taxon>Bacteria</taxon>
        <taxon>Pseudomonadati</taxon>
        <taxon>Pseudomonadota</taxon>
        <taxon>Gammaproteobacteria</taxon>
        <taxon>Enterobacterales</taxon>
        <taxon>Yersiniaceae</taxon>
        <taxon>Yersinia</taxon>
    </lineage>
</organism>
<evidence type="ECO:0000313" key="3">
    <source>
        <dbReference type="Proteomes" id="UP000196440"/>
    </source>
</evidence>
<dbReference type="Proteomes" id="UP000196440">
    <property type="component" value="Unassembled WGS sequence"/>
</dbReference>
<gene>
    <name evidence="2" type="ORF">CBW57_00445</name>
</gene>
<reference evidence="2 3" key="1">
    <citation type="submission" date="2017-05" db="EMBL/GenBank/DDBJ databases">
        <title>Whole genome sequencing of Yersinia kristensenii.</title>
        <authorList>
            <person name="Campioni F."/>
        </authorList>
    </citation>
    <scope>NUCLEOTIDE SEQUENCE [LARGE SCALE GENOMIC DNA]</scope>
    <source>
        <strain evidence="2 3">CFSAN060536</strain>
    </source>
</reference>
<evidence type="ECO:0000313" key="2">
    <source>
        <dbReference type="EMBL" id="OVZ90483.1"/>
    </source>
</evidence>
<protein>
    <submittedName>
        <fullName evidence="2">Uncharacterized protein</fullName>
    </submittedName>
</protein>
<dbReference type="EMBL" id="NHOI01000001">
    <property type="protein sequence ID" value="OVZ90483.1"/>
    <property type="molecule type" value="Genomic_DNA"/>
</dbReference>